<gene>
    <name evidence="1" type="ORF">OBRU01_11049</name>
</gene>
<accession>A0A0L7LDW7</accession>
<dbReference type="AlphaFoldDB" id="A0A0L7LDW7"/>
<keyword evidence="2" id="KW-1185">Reference proteome</keyword>
<protein>
    <submittedName>
        <fullName evidence="1">Peritrophin type-A domain protein 2</fullName>
    </submittedName>
</protein>
<proteinExistence type="predicted"/>
<evidence type="ECO:0000313" key="2">
    <source>
        <dbReference type="Proteomes" id="UP000037510"/>
    </source>
</evidence>
<organism evidence="1 2">
    <name type="scientific">Operophtera brumata</name>
    <name type="common">Winter moth</name>
    <name type="synonym">Phalaena brumata</name>
    <dbReference type="NCBI Taxonomy" id="104452"/>
    <lineage>
        <taxon>Eukaryota</taxon>
        <taxon>Metazoa</taxon>
        <taxon>Ecdysozoa</taxon>
        <taxon>Arthropoda</taxon>
        <taxon>Hexapoda</taxon>
        <taxon>Insecta</taxon>
        <taxon>Pterygota</taxon>
        <taxon>Neoptera</taxon>
        <taxon>Endopterygota</taxon>
        <taxon>Lepidoptera</taxon>
        <taxon>Glossata</taxon>
        <taxon>Ditrysia</taxon>
        <taxon>Geometroidea</taxon>
        <taxon>Geometridae</taxon>
        <taxon>Larentiinae</taxon>
        <taxon>Operophtera</taxon>
    </lineage>
</organism>
<comment type="caution">
    <text evidence="1">The sequence shown here is derived from an EMBL/GenBank/DDBJ whole genome shotgun (WGS) entry which is preliminary data.</text>
</comment>
<reference evidence="1 2" key="1">
    <citation type="journal article" date="2015" name="Genome Biol. Evol.">
        <title>The genome of winter moth (Operophtera brumata) provides a genomic perspective on sexual dimorphism and phenology.</title>
        <authorList>
            <person name="Derks M.F."/>
            <person name="Smit S."/>
            <person name="Salis L."/>
            <person name="Schijlen E."/>
            <person name="Bossers A."/>
            <person name="Mateman C."/>
            <person name="Pijl A.S."/>
            <person name="de Ridder D."/>
            <person name="Groenen M.A."/>
            <person name="Visser M.E."/>
            <person name="Megens H.J."/>
        </authorList>
    </citation>
    <scope>NUCLEOTIDE SEQUENCE [LARGE SCALE GENOMIC DNA]</scope>
    <source>
        <strain evidence="1">WM2013NL</strain>
        <tissue evidence="1">Head and thorax</tissue>
    </source>
</reference>
<sequence length="85" mass="8992">VAVVAVTFVHQANGATLGLEDIALMKANWTSCDITTTPVLSCHDCKTRLVCKAIGGLMVSCFNPYRPYCVNGVCSPLPSAECAED</sequence>
<feature type="non-terminal residue" evidence="1">
    <location>
        <position position="1"/>
    </location>
</feature>
<dbReference type="EMBL" id="JTDY01001603">
    <property type="protein sequence ID" value="KOB73401.1"/>
    <property type="molecule type" value="Genomic_DNA"/>
</dbReference>
<dbReference type="Proteomes" id="UP000037510">
    <property type="component" value="Unassembled WGS sequence"/>
</dbReference>
<name>A0A0L7LDW7_OPEBR</name>
<evidence type="ECO:0000313" key="1">
    <source>
        <dbReference type="EMBL" id="KOB73401.1"/>
    </source>
</evidence>